<name>A0A371HH44_MUCPR</name>
<dbReference type="STRING" id="157652.A0A371HH44"/>
<accession>A0A371HH44</accession>
<dbReference type="Proteomes" id="UP000257109">
    <property type="component" value="Unassembled WGS sequence"/>
</dbReference>
<comment type="caution">
    <text evidence="3">The sequence shown here is derived from an EMBL/GenBank/DDBJ whole genome shotgun (WGS) entry which is preliminary data.</text>
</comment>
<dbReference type="Pfam" id="PF25597">
    <property type="entry name" value="SH3_retrovirus"/>
    <property type="match status" value="1"/>
</dbReference>
<feature type="domain" description="Retroviral polymerase SH3-like" evidence="2">
    <location>
        <begin position="22"/>
        <end position="82"/>
    </location>
</feature>
<feature type="non-terminal residue" evidence="3">
    <location>
        <position position="1"/>
    </location>
</feature>
<feature type="region of interest" description="Disordered" evidence="1">
    <location>
        <begin position="110"/>
        <end position="144"/>
    </location>
</feature>
<feature type="non-terminal residue" evidence="3">
    <location>
        <position position="232"/>
    </location>
</feature>
<keyword evidence="4" id="KW-1185">Reference proteome</keyword>
<protein>
    <recommendedName>
        <fullName evidence="2">Retroviral polymerase SH3-like domain-containing protein</fullName>
    </recommendedName>
</protein>
<proteinExistence type="predicted"/>
<evidence type="ECO:0000313" key="3">
    <source>
        <dbReference type="EMBL" id="RDY02032.1"/>
    </source>
</evidence>
<organism evidence="3 4">
    <name type="scientific">Mucuna pruriens</name>
    <name type="common">Velvet bean</name>
    <name type="synonym">Dolichos pruriens</name>
    <dbReference type="NCBI Taxonomy" id="157652"/>
    <lineage>
        <taxon>Eukaryota</taxon>
        <taxon>Viridiplantae</taxon>
        <taxon>Streptophyta</taxon>
        <taxon>Embryophyta</taxon>
        <taxon>Tracheophyta</taxon>
        <taxon>Spermatophyta</taxon>
        <taxon>Magnoliopsida</taxon>
        <taxon>eudicotyledons</taxon>
        <taxon>Gunneridae</taxon>
        <taxon>Pentapetalae</taxon>
        <taxon>rosids</taxon>
        <taxon>fabids</taxon>
        <taxon>Fabales</taxon>
        <taxon>Fabaceae</taxon>
        <taxon>Papilionoideae</taxon>
        <taxon>50 kb inversion clade</taxon>
        <taxon>NPAAA clade</taxon>
        <taxon>indigoferoid/millettioid clade</taxon>
        <taxon>Phaseoleae</taxon>
        <taxon>Mucuna</taxon>
    </lineage>
</organism>
<sequence>VSDKILFGKDVKYDHLRVFDYKAFVHIPKDEKSKLVMKTRQCIFIGFGHDEYSYRMYDHVEKKIVRSRDVQFIEDQTIEDIVQNSEQHNYGDQLLGDGFDVPLDDDVEEEQEMLQDEKLGDALEPPPVQFRRSNRQRQSSTRYTSDEYVTLTDGEESECYQEFMESEERQKTWQFKLQKCVVLSTTKVELGFVQDEHWLFCDSQSADMMTKVVSRGKFEACCEIVGVTITFT</sequence>
<dbReference type="InterPro" id="IPR057670">
    <property type="entry name" value="SH3_retrovirus"/>
</dbReference>
<reference evidence="3" key="1">
    <citation type="submission" date="2018-05" db="EMBL/GenBank/DDBJ databases">
        <title>Draft genome of Mucuna pruriens seed.</title>
        <authorList>
            <person name="Nnadi N.E."/>
            <person name="Vos R."/>
            <person name="Hasami M.H."/>
            <person name="Devisetty U.K."/>
            <person name="Aguiy J.C."/>
        </authorList>
    </citation>
    <scope>NUCLEOTIDE SEQUENCE [LARGE SCALE GENOMIC DNA]</scope>
    <source>
        <strain evidence="3">JCA_2017</strain>
    </source>
</reference>
<dbReference type="AlphaFoldDB" id="A0A371HH44"/>
<gene>
    <name evidence="3" type="ORF">CR513_14564</name>
</gene>
<evidence type="ECO:0000313" key="4">
    <source>
        <dbReference type="Proteomes" id="UP000257109"/>
    </source>
</evidence>
<evidence type="ECO:0000259" key="2">
    <source>
        <dbReference type="Pfam" id="PF25597"/>
    </source>
</evidence>
<evidence type="ECO:0000256" key="1">
    <source>
        <dbReference type="SAM" id="MobiDB-lite"/>
    </source>
</evidence>
<dbReference type="OrthoDB" id="1432605at2759"/>
<dbReference type="EMBL" id="QJKJ01002614">
    <property type="protein sequence ID" value="RDY02032.1"/>
    <property type="molecule type" value="Genomic_DNA"/>
</dbReference>